<gene>
    <name evidence="1" type="ORF">DMH04_28550</name>
</gene>
<dbReference type="Proteomes" id="UP000287547">
    <property type="component" value="Unassembled WGS sequence"/>
</dbReference>
<evidence type="ECO:0000313" key="1">
    <source>
        <dbReference type="EMBL" id="RSM80873.1"/>
    </source>
</evidence>
<protein>
    <submittedName>
        <fullName evidence="1">Uncharacterized protein</fullName>
    </submittedName>
</protein>
<reference evidence="1 2" key="1">
    <citation type="submission" date="2018-05" db="EMBL/GenBank/DDBJ databases">
        <title>Evolution of GPA BGCs.</title>
        <authorList>
            <person name="Waglechner N."/>
            <person name="Wright G.D."/>
        </authorList>
    </citation>
    <scope>NUCLEOTIDE SEQUENCE [LARGE SCALE GENOMIC DNA]</scope>
    <source>
        <strain evidence="1 2">A82846</strain>
    </source>
</reference>
<sequence>MTTGLTSNNTHSSLLRAQARYRVDELGTHVVIVPASCPSGRHLLATCGYRIIETGDVLNVICQQCTNTSQPADRWILATGGRQAQSAEFDDGPYTHTVRAHAASL</sequence>
<dbReference type="RefSeq" id="WP_037273748.1">
    <property type="nucleotide sequence ID" value="NZ_QHKI01000027.1"/>
</dbReference>
<dbReference type="AlphaFoldDB" id="A0A428Z3T6"/>
<accession>A0A428Z3T6</accession>
<organism evidence="1 2">
    <name type="scientific">Kibdelosporangium aridum</name>
    <dbReference type="NCBI Taxonomy" id="2030"/>
    <lineage>
        <taxon>Bacteria</taxon>
        <taxon>Bacillati</taxon>
        <taxon>Actinomycetota</taxon>
        <taxon>Actinomycetes</taxon>
        <taxon>Pseudonocardiales</taxon>
        <taxon>Pseudonocardiaceae</taxon>
        <taxon>Kibdelosporangium</taxon>
    </lineage>
</organism>
<proteinExistence type="predicted"/>
<dbReference type="EMBL" id="QHKI01000027">
    <property type="protein sequence ID" value="RSM80873.1"/>
    <property type="molecule type" value="Genomic_DNA"/>
</dbReference>
<dbReference type="OrthoDB" id="3690472at2"/>
<evidence type="ECO:0000313" key="2">
    <source>
        <dbReference type="Proteomes" id="UP000287547"/>
    </source>
</evidence>
<comment type="caution">
    <text evidence="1">The sequence shown here is derived from an EMBL/GenBank/DDBJ whole genome shotgun (WGS) entry which is preliminary data.</text>
</comment>
<name>A0A428Z3T6_KIBAR</name>